<dbReference type="Gene3D" id="3.50.50.60">
    <property type="entry name" value="FAD/NAD(P)-binding domain"/>
    <property type="match status" value="1"/>
</dbReference>
<proteinExistence type="predicted"/>
<sequence>MKVAIIGAGPAGLAMAHELCKNGIAVSIYEKDKVVGGLAKSVWLWHARTELGPHFIGENMNPAAKAFMQEIFDSVKMHHYERLSRIHMNNSFYNYPPDGINIIKSIGLVACCKAAISFINRKRKSSNAEDVESFVKGTFGNYIFTTFFQEYTEKLWGKSCKEIDAIFFKNLIGFKGNSMMKKLRNMFTKKNTVTYKKSYYPDEGFSMLWEAMQQKIEANDGQFYFSVNIKGFTTEGKKVTGIQLADGSVEAYDYVVSTIPETILIRLLPQVPVPIFESLARINYRSLICVFLLLEHCYILEDNTVYLYSKQLKATRITNFNRFRNIDGNDIVMLEYWTSEKETVWQLTDDAIVEIAKKDLTVFSRRDNIVVKDTKIIRLRNAYEIPELGFQKIKTDIADFLQQFDGLVTAGRANQHNFNYGMGDAIADGYSKAGKIVAASKESLLVK</sequence>
<dbReference type="Pfam" id="PF01593">
    <property type="entry name" value="Amino_oxidase"/>
    <property type="match status" value="1"/>
</dbReference>
<dbReference type="EMBL" id="SZQL01000011">
    <property type="protein sequence ID" value="TKK67466.1"/>
    <property type="molecule type" value="Genomic_DNA"/>
</dbReference>
<dbReference type="GO" id="GO:0008767">
    <property type="term" value="F:UDP-galactopyranose mutase activity"/>
    <property type="evidence" value="ECO:0007669"/>
    <property type="project" value="TreeGrafter"/>
</dbReference>
<dbReference type="SUPFAM" id="SSF51905">
    <property type="entry name" value="FAD/NAD(P)-binding domain"/>
    <property type="match status" value="1"/>
</dbReference>
<comment type="caution">
    <text evidence="2">The sequence shown here is derived from an EMBL/GenBank/DDBJ whole genome shotgun (WGS) entry which is preliminary data.</text>
</comment>
<accession>A0A4U3L1U2</accession>
<reference evidence="2 3" key="1">
    <citation type="submission" date="2019-05" db="EMBL/GenBank/DDBJ databases">
        <title>Panacibacter sp. strain 17mud1-8 Genome sequencing and assembly.</title>
        <authorList>
            <person name="Chhetri G."/>
        </authorList>
    </citation>
    <scope>NUCLEOTIDE SEQUENCE [LARGE SCALE GENOMIC DNA]</scope>
    <source>
        <strain evidence="2 3">17mud1-8</strain>
    </source>
</reference>
<protein>
    <submittedName>
        <fullName evidence="2">FAD-dependent oxidoreductase</fullName>
    </submittedName>
</protein>
<dbReference type="PANTHER" id="PTHR21197">
    <property type="entry name" value="UDP-GALACTOPYRANOSE MUTASE"/>
    <property type="match status" value="1"/>
</dbReference>
<evidence type="ECO:0000313" key="2">
    <source>
        <dbReference type="EMBL" id="TKK67466.1"/>
    </source>
</evidence>
<dbReference type="PANTHER" id="PTHR21197:SF0">
    <property type="entry name" value="UDP-GALACTOPYRANOSE MUTASE"/>
    <property type="match status" value="1"/>
</dbReference>
<dbReference type="OrthoDB" id="9769600at2"/>
<dbReference type="InterPro" id="IPR036188">
    <property type="entry name" value="FAD/NAD-bd_sf"/>
</dbReference>
<dbReference type="GO" id="GO:0005829">
    <property type="term" value="C:cytosol"/>
    <property type="evidence" value="ECO:0007669"/>
    <property type="project" value="TreeGrafter"/>
</dbReference>
<dbReference type="RefSeq" id="WP_137262483.1">
    <property type="nucleotide sequence ID" value="NZ_SZQL01000011.1"/>
</dbReference>
<dbReference type="InterPro" id="IPR002937">
    <property type="entry name" value="Amino_oxidase"/>
</dbReference>
<organism evidence="2 3">
    <name type="scientific">Ilyomonas limi</name>
    <dbReference type="NCBI Taxonomy" id="2575867"/>
    <lineage>
        <taxon>Bacteria</taxon>
        <taxon>Pseudomonadati</taxon>
        <taxon>Bacteroidota</taxon>
        <taxon>Chitinophagia</taxon>
        <taxon>Chitinophagales</taxon>
        <taxon>Chitinophagaceae</taxon>
        <taxon>Ilyomonas</taxon>
    </lineage>
</organism>
<evidence type="ECO:0000313" key="3">
    <source>
        <dbReference type="Proteomes" id="UP000305848"/>
    </source>
</evidence>
<evidence type="ECO:0000259" key="1">
    <source>
        <dbReference type="Pfam" id="PF01593"/>
    </source>
</evidence>
<dbReference type="AlphaFoldDB" id="A0A4U3L1U2"/>
<dbReference type="PRINTS" id="PR00419">
    <property type="entry name" value="ADXRDTASE"/>
</dbReference>
<feature type="domain" description="Amine oxidase" evidence="1">
    <location>
        <begin position="11"/>
        <end position="436"/>
    </location>
</feature>
<keyword evidence="3" id="KW-1185">Reference proteome</keyword>
<dbReference type="GO" id="GO:0016491">
    <property type="term" value="F:oxidoreductase activity"/>
    <property type="evidence" value="ECO:0007669"/>
    <property type="project" value="InterPro"/>
</dbReference>
<name>A0A4U3L1U2_9BACT</name>
<dbReference type="Proteomes" id="UP000305848">
    <property type="component" value="Unassembled WGS sequence"/>
</dbReference>
<gene>
    <name evidence="2" type="ORF">FC093_14335</name>
</gene>
<dbReference type="GO" id="GO:0050660">
    <property type="term" value="F:flavin adenine dinucleotide binding"/>
    <property type="evidence" value="ECO:0007669"/>
    <property type="project" value="TreeGrafter"/>
</dbReference>